<dbReference type="InterPro" id="IPR001087">
    <property type="entry name" value="GDSL"/>
</dbReference>
<dbReference type="Gene3D" id="3.40.50.1110">
    <property type="entry name" value="SGNH hydrolase"/>
    <property type="match status" value="1"/>
</dbReference>
<evidence type="ECO:0000313" key="2">
    <source>
        <dbReference type="Proteomes" id="UP000019374"/>
    </source>
</evidence>
<dbReference type="PANTHER" id="PTHR14209:SF19">
    <property type="entry name" value="ISOAMYL ACETATE-HYDROLYZING ESTERASE 1 HOMOLOG"/>
    <property type="match status" value="1"/>
</dbReference>
<dbReference type="EMBL" id="KE653754">
    <property type="protein sequence ID" value="EQK99013.1"/>
    <property type="molecule type" value="Genomic_DNA"/>
</dbReference>
<dbReference type="InterPro" id="IPR045136">
    <property type="entry name" value="Iah1-like"/>
</dbReference>
<evidence type="ECO:0000313" key="1">
    <source>
        <dbReference type="EMBL" id="EQK99013.1"/>
    </source>
</evidence>
<dbReference type="CDD" id="cd01838">
    <property type="entry name" value="Isoamyl_acetate_hydrolase_like"/>
    <property type="match status" value="1"/>
</dbReference>
<dbReference type="AlphaFoldDB" id="T5A8T9"/>
<sequence length="288" mass="31761">MAVPYPQVVLFGDSLLQRSVDLADGFSFQAALQTRCIRRLDIVNRGLSGWNTANAMQYIDDIIPEPRASSPVIKFLVSNKPGALNHVRRRAHRLAPEIVLFGANDAVMPLPTTSQHVPLDEYKRNLTDIITHPHVQAHKPTILLVTPPPVDEMKLTRLDTAEGHASAIRSFATSAAYSEKAREVARENAGVILIDLWQALMDRAIALAPGEYQPGGPWLGSPENGKAGGLEQLLPDGLHMSGDAYRVLYEQIRPHIGQQWTNLPGRDRTGFLFPDWMDLNAANTNAKT</sequence>
<dbReference type="SUPFAM" id="SSF52266">
    <property type="entry name" value="SGNH hydrolase"/>
    <property type="match status" value="1"/>
</dbReference>
<name>T5A8T9_OPHSC</name>
<accession>T5A8T9</accession>
<organism evidence="1 2">
    <name type="scientific">Ophiocordyceps sinensis (strain Co18 / CGMCC 3.14243)</name>
    <name type="common">Yarsagumba caterpillar fungus</name>
    <name type="synonym">Hirsutella sinensis</name>
    <dbReference type="NCBI Taxonomy" id="911162"/>
    <lineage>
        <taxon>Eukaryota</taxon>
        <taxon>Fungi</taxon>
        <taxon>Dikarya</taxon>
        <taxon>Ascomycota</taxon>
        <taxon>Pezizomycotina</taxon>
        <taxon>Sordariomycetes</taxon>
        <taxon>Hypocreomycetidae</taxon>
        <taxon>Hypocreales</taxon>
        <taxon>Ophiocordycipitaceae</taxon>
        <taxon>Ophiocordyceps</taxon>
    </lineage>
</organism>
<dbReference type="InterPro" id="IPR036514">
    <property type="entry name" value="SGNH_hydro_sf"/>
</dbReference>
<keyword evidence="1" id="KW-0378">Hydrolase</keyword>
<dbReference type="Pfam" id="PF00657">
    <property type="entry name" value="Lipase_GDSL"/>
    <property type="match status" value="1"/>
</dbReference>
<dbReference type="GO" id="GO:0016788">
    <property type="term" value="F:hydrolase activity, acting on ester bonds"/>
    <property type="evidence" value="ECO:0007669"/>
    <property type="project" value="InterPro"/>
</dbReference>
<dbReference type="Proteomes" id="UP000019374">
    <property type="component" value="Unassembled WGS sequence"/>
</dbReference>
<dbReference type="HOGENOM" id="CLU_051989_0_0_1"/>
<dbReference type="eggNOG" id="KOG3035">
    <property type="taxonomic scope" value="Eukaryota"/>
</dbReference>
<proteinExistence type="predicted"/>
<reference evidence="1 2" key="1">
    <citation type="journal article" date="2013" name="Chin. Sci. Bull.">
        <title>Genome survey uncovers the secrets of sex and lifestyle in caterpillar fungus.</title>
        <authorList>
            <person name="Hu X."/>
            <person name="Zhang Y."/>
            <person name="Xiao G."/>
            <person name="Zheng P."/>
            <person name="Xia Y."/>
            <person name="Zhang X."/>
            <person name="St Leger R.J."/>
            <person name="Liu X."/>
            <person name="Wang C."/>
        </authorList>
    </citation>
    <scope>NUCLEOTIDE SEQUENCE [LARGE SCALE GENOMIC DNA]</scope>
    <source>
        <strain evidence="2">Co18 / CGMCC 3.14243</strain>
        <tissue evidence="1">Fruit-body</tissue>
    </source>
</reference>
<dbReference type="PANTHER" id="PTHR14209">
    <property type="entry name" value="ISOAMYL ACETATE-HYDROLYZING ESTERASE 1"/>
    <property type="match status" value="1"/>
</dbReference>
<protein>
    <submittedName>
        <fullName evidence="1">GDSL Lipase/Acylhydrolase family protein</fullName>
    </submittedName>
</protein>
<gene>
    <name evidence="1" type="ORF">OCS_05276</name>
</gene>
<dbReference type="OrthoDB" id="671439at2759"/>